<comment type="subcellular location">
    <subcellularLocation>
        <location evidence="1">Mitochondrion</location>
    </subcellularLocation>
</comment>
<dbReference type="PANTHER" id="PTHR13359">
    <property type="entry name" value="39S RIBOSOMAL PROTEIN L40, MITOCHONDRIAL"/>
    <property type="match status" value="1"/>
</dbReference>
<dbReference type="AlphaFoldDB" id="A0A452G9G9"/>
<keyword evidence="5" id="KW-0496">Mitochondrion</keyword>
<dbReference type="Gene3D" id="6.10.250.3440">
    <property type="match status" value="1"/>
</dbReference>
<dbReference type="GO" id="GO:0005762">
    <property type="term" value="C:mitochondrial large ribosomal subunit"/>
    <property type="evidence" value="ECO:0007669"/>
    <property type="project" value="InterPro"/>
</dbReference>
<dbReference type="GeneTree" id="ENSGT00390000010239"/>
<evidence type="ECO:0000256" key="2">
    <source>
        <dbReference type="ARBA" id="ARBA00009360"/>
    </source>
</evidence>
<dbReference type="Ensembl" id="ENSCHIT00000041108.1">
    <property type="protein sequence ID" value="ENSCHIP00000033230.1"/>
    <property type="gene ID" value="ENSCHIG00000026872.1"/>
</dbReference>
<dbReference type="InterPro" id="IPR039145">
    <property type="entry name" value="Ribosomal_mL40_metazoa/plant"/>
</dbReference>
<organism evidence="9 10">
    <name type="scientific">Capra hircus</name>
    <name type="common">Goat</name>
    <dbReference type="NCBI Taxonomy" id="9925"/>
    <lineage>
        <taxon>Eukaryota</taxon>
        <taxon>Metazoa</taxon>
        <taxon>Chordata</taxon>
        <taxon>Craniata</taxon>
        <taxon>Vertebrata</taxon>
        <taxon>Euteleostomi</taxon>
        <taxon>Mammalia</taxon>
        <taxon>Eutheria</taxon>
        <taxon>Laurasiatheria</taxon>
        <taxon>Artiodactyla</taxon>
        <taxon>Ruminantia</taxon>
        <taxon>Pecora</taxon>
        <taxon>Bovidae</taxon>
        <taxon>Caprinae</taxon>
        <taxon>Capra</taxon>
    </lineage>
</organism>
<evidence type="ECO:0000313" key="9">
    <source>
        <dbReference type="Ensembl" id="ENSCHIP00000033230.1"/>
    </source>
</evidence>
<reference evidence="9" key="2">
    <citation type="submission" date="2025-08" db="UniProtKB">
        <authorList>
            <consortium name="Ensembl"/>
        </authorList>
    </citation>
    <scope>IDENTIFICATION</scope>
</reference>
<comment type="similarity">
    <text evidence="2">Belongs to the mitochondrion-specific ribosomal protein mL40 family.</text>
</comment>
<keyword evidence="3" id="KW-0809">Transit peptide</keyword>
<evidence type="ECO:0000256" key="5">
    <source>
        <dbReference type="ARBA" id="ARBA00023128"/>
    </source>
</evidence>
<reference evidence="9" key="3">
    <citation type="submission" date="2025-09" db="UniProtKB">
        <authorList>
            <consortium name="Ensembl"/>
        </authorList>
    </citation>
    <scope>IDENTIFICATION</scope>
</reference>
<dbReference type="FunFam" id="6.10.250.3440:FF:000001">
    <property type="entry name" value="Mitochondrial ribosomal protein L40"/>
    <property type="match status" value="1"/>
</dbReference>
<accession>A0A452G9G9</accession>
<dbReference type="STRING" id="9925.ENSCHIP00000033230"/>
<name>A0A452G9G9_CAPHI</name>
<proteinExistence type="inferred from homology"/>
<sequence length="167" mass="19215">MAAAALGAAWRALRPASGLLGPRPTQPRDARRRASLLSFWGFVPMRAEPLRKKKKVDPEKDQAAKERLQKRIRRLEKATQELIPVEEFITPVKFLNQARQRPPVQLPFEESERSALLLKKWSLYKQREHELERAAIASLLEAQREAVRELELTLHAEANKRDPGLFP</sequence>
<dbReference type="Proteomes" id="UP000291000">
    <property type="component" value="Chromosome 13"/>
</dbReference>
<dbReference type="OMA" id="QVELSFX"/>
<keyword evidence="4" id="KW-0689">Ribosomal protein</keyword>
<dbReference type="Pfam" id="PF09812">
    <property type="entry name" value="MRP-L28"/>
    <property type="match status" value="1"/>
</dbReference>
<evidence type="ECO:0000256" key="3">
    <source>
        <dbReference type="ARBA" id="ARBA00022946"/>
    </source>
</evidence>
<reference evidence="9 10" key="1">
    <citation type="submission" date="2016-04" db="EMBL/GenBank/DDBJ databases">
        <title>Polished mammalian reference genomes with single-molecule sequencing and chromosome conformation capture applied to the Capra hircus genome.</title>
        <authorList>
            <person name="Bickhart D.M."/>
            <person name="Koren S."/>
            <person name="Rosen B."/>
            <person name="Hastie A."/>
            <person name="Liachko I."/>
            <person name="Sullivan S.T."/>
            <person name="Burton J."/>
            <person name="Sayre B.L."/>
            <person name="Huson H.J."/>
            <person name="Lee J."/>
            <person name="Lam E."/>
            <person name="Kelley C.M."/>
            <person name="Hutchison J.L."/>
            <person name="Zhou Y."/>
            <person name="Sun J."/>
            <person name="Crisa A."/>
            <person name="Schwartz J.C."/>
            <person name="Hammond J.A."/>
            <person name="Schroeder S.G."/>
            <person name="Liu G.E."/>
            <person name="Dunham M."/>
            <person name="Shendure J."/>
            <person name="Sonstegard T.S."/>
            <person name="Phillippy A.M."/>
            <person name="Van Tassell C.P."/>
            <person name="Smith T.P."/>
        </authorList>
    </citation>
    <scope>NUCLEOTIDE SEQUENCE [LARGE SCALE GENOMIC DNA]</scope>
</reference>
<evidence type="ECO:0000256" key="6">
    <source>
        <dbReference type="ARBA" id="ARBA00023274"/>
    </source>
</evidence>
<evidence type="ECO:0000256" key="1">
    <source>
        <dbReference type="ARBA" id="ARBA00004173"/>
    </source>
</evidence>
<dbReference type="PANTHER" id="PTHR13359:SF2">
    <property type="entry name" value="LARGE RIBOSOMAL SUBUNIT PROTEIN ML40"/>
    <property type="match status" value="1"/>
</dbReference>
<evidence type="ECO:0000313" key="10">
    <source>
        <dbReference type="Proteomes" id="UP000291000"/>
    </source>
</evidence>
<evidence type="ECO:0000256" key="7">
    <source>
        <dbReference type="ARBA" id="ARBA00035192"/>
    </source>
</evidence>
<keyword evidence="10" id="KW-1185">Reference proteome</keyword>
<dbReference type="EMBL" id="LWLT01000014">
    <property type="status" value="NOT_ANNOTATED_CDS"/>
    <property type="molecule type" value="Genomic_DNA"/>
</dbReference>
<protein>
    <recommendedName>
        <fullName evidence="7">Large ribosomal subunit protein mL40</fullName>
    </recommendedName>
    <alternativeName>
        <fullName evidence="8">39S ribosomal protein L40, mitochondrial</fullName>
    </alternativeName>
</protein>
<dbReference type="InterPro" id="IPR019192">
    <property type="entry name" value="Ribosomal_mL40"/>
</dbReference>
<evidence type="ECO:0000256" key="4">
    <source>
        <dbReference type="ARBA" id="ARBA00022980"/>
    </source>
</evidence>
<evidence type="ECO:0000256" key="8">
    <source>
        <dbReference type="ARBA" id="ARBA00083752"/>
    </source>
</evidence>
<dbReference type="Bgee" id="ENSCHIG00000026872">
    <property type="expression patterns" value="Expressed in adrenal gland"/>
</dbReference>
<keyword evidence="6" id="KW-0687">Ribonucleoprotein</keyword>